<dbReference type="Proteomes" id="UP000198327">
    <property type="component" value="Unassembled WGS sequence"/>
</dbReference>
<dbReference type="Pfam" id="PF03737">
    <property type="entry name" value="RraA-like"/>
    <property type="match status" value="1"/>
</dbReference>
<comment type="function">
    <text evidence="8">Catalyzes the aldol cleavage of 4-hydroxy-4-methyl-2-oxoglutarate (HMG) into 2 molecules of pyruvate. Also contains a secondary oxaloacetate (OAA) decarboxylase activity due to the common pyruvate enolate transition state formed following C-C bond cleavage in the retro-aldol and decarboxylation reactions.</text>
</comment>
<organism evidence="14 15">
    <name type="scientific">Rhodococcoides kyotonense</name>
    <dbReference type="NCBI Taxonomy" id="398843"/>
    <lineage>
        <taxon>Bacteria</taxon>
        <taxon>Bacillati</taxon>
        <taxon>Actinomycetota</taxon>
        <taxon>Actinomycetes</taxon>
        <taxon>Mycobacteriales</taxon>
        <taxon>Nocardiaceae</taxon>
        <taxon>Rhodococcoides</taxon>
    </lineage>
</organism>
<dbReference type="NCBIfam" id="NF004850">
    <property type="entry name" value="PRK06201.1"/>
    <property type="match status" value="1"/>
</dbReference>
<proteinExistence type="inferred from homology"/>
<comment type="similarity">
    <text evidence="3">Belongs to the class II aldolase/RraA-like family.</text>
</comment>
<accession>A0A239N2A4</accession>
<name>A0A239N2A4_9NOCA</name>
<evidence type="ECO:0000256" key="10">
    <source>
        <dbReference type="ARBA" id="ARBA00030169"/>
    </source>
</evidence>
<comment type="catalytic activity">
    <reaction evidence="12">
        <text>oxaloacetate + H(+) = pyruvate + CO2</text>
        <dbReference type="Rhea" id="RHEA:15641"/>
        <dbReference type="ChEBI" id="CHEBI:15361"/>
        <dbReference type="ChEBI" id="CHEBI:15378"/>
        <dbReference type="ChEBI" id="CHEBI:16452"/>
        <dbReference type="ChEBI" id="CHEBI:16526"/>
        <dbReference type="EC" id="4.1.1.112"/>
    </reaction>
</comment>
<dbReference type="Gene3D" id="3.50.30.40">
    <property type="entry name" value="Ribonuclease E inhibitor RraA/RraA-like"/>
    <property type="match status" value="1"/>
</dbReference>
<dbReference type="GO" id="GO:0047443">
    <property type="term" value="F:4-hydroxy-4-methyl-2-oxoglutarate aldolase activity"/>
    <property type="evidence" value="ECO:0007669"/>
    <property type="project" value="UniProtKB-EC"/>
</dbReference>
<dbReference type="EMBL" id="FZOW01000027">
    <property type="protein sequence ID" value="SNT48582.1"/>
    <property type="molecule type" value="Genomic_DNA"/>
</dbReference>
<sequence length="198" mass="21060">MTQAPTANSIDVPELIDRFRNIPTANVGDSMDRLGSMAGIRPVWNGARVIGTAYTVWTRAGDNIAIHDAISSAREGDVLVINGEGDTSRALIGEMMGNKAKKQGIRGFVIDGMVRDAEGLKDLGFPVFALGVTPAGPYKNGPGRLDETIACGRVAVAPGDIIIGDDDGVVVIPQDRAEEILLRAEAVFEKEAKKREAF</sequence>
<reference evidence="15" key="1">
    <citation type="submission" date="2017-06" db="EMBL/GenBank/DDBJ databases">
        <authorList>
            <person name="Varghese N."/>
            <person name="Submissions S."/>
        </authorList>
    </citation>
    <scope>NUCLEOTIDE SEQUENCE [LARGE SCALE GENOMIC DNA]</scope>
    <source>
        <strain evidence="15">JCM 23211</strain>
    </source>
</reference>
<evidence type="ECO:0000256" key="11">
    <source>
        <dbReference type="ARBA" id="ARBA00032305"/>
    </source>
</evidence>
<keyword evidence="13" id="KW-0479">Metal-binding</keyword>
<keyword evidence="13" id="KW-0460">Magnesium</keyword>
<evidence type="ECO:0000256" key="12">
    <source>
        <dbReference type="ARBA" id="ARBA00047973"/>
    </source>
</evidence>
<keyword evidence="15" id="KW-1185">Reference proteome</keyword>
<dbReference type="CDD" id="cd16841">
    <property type="entry name" value="RraA_family"/>
    <property type="match status" value="1"/>
</dbReference>
<evidence type="ECO:0000256" key="1">
    <source>
        <dbReference type="ARBA" id="ARBA00001342"/>
    </source>
</evidence>
<evidence type="ECO:0000256" key="13">
    <source>
        <dbReference type="PIRSR" id="PIRSR605493-1"/>
    </source>
</evidence>
<evidence type="ECO:0000256" key="3">
    <source>
        <dbReference type="ARBA" id="ARBA00008621"/>
    </source>
</evidence>
<evidence type="ECO:0000256" key="5">
    <source>
        <dbReference type="ARBA" id="ARBA00012213"/>
    </source>
</evidence>
<dbReference type="PANTHER" id="PTHR33254">
    <property type="entry name" value="4-HYDROXY-4-METHYL-2-OXOGLUTARATE ALDOLASE 3-RELATED"/>
    <property type="match status" value="1"/>
</dbReference>
<evidence type="ECO:0000256" key="7">
    <source>
        <dbReference type="ARBA" id="ARBA00016549"/>
    </source>
</evidence>
<evidence type="ECO:0000256" key="4">
    <source>
        <dbReference type="ARBA" id="ARBA00011233"/>
    </source>
</evidence>
<comment type="catalytic activity">
    <reaction evidence="1">
        <text>4-hydroxy-4-methyl-2-oxoglutarate = 2 pyruvate</text>
        <dbReference type="Rhea" id="RHEA:22748"/>
        <dbReference type="ChEBI" id="CHEBI:15361"/>
        <dbReference type="ChEBI" id="CHEBI:58276"/>
        <dbReference type="EC" id="4.1.3.17"/>
    </reaction>
</comment>
<dbReference type="PANTHER" id="PTHR33254:SF4">
    <property type="entry name" value="4-HYDROXY-4-METHYL-2-OXOGLUTARATE ALDOLASE 3-RELATED"/>
    <property type="match status" value="1"/>
</dbReference>
<evidence type="ECO:0000256" key="9">
    <source>
        <dbReference type="ARBA" id="ARBA00029596"/>
    </source>
</evidence>
<dbReference type="GO" id="GO:0046872">
    <property type="term" value="F:metal ion binding"/>
    <property type="evidence" value="ECO:0007669"/>
    <property type="project" value="UniProtKB-KW"/>
</dbReference>
<feature type="binding site" evidence="13">
    <location>
        <position position="115"/>
    </location>
    <ligand>
        <name>substrate</name>
    </ligand>
</feature>
<gene>
    <name evidence="14" type="ORF">SAMN05421642_12713</name>
</gene>
<dbReference type="RefSeq" id="WP_089252219.1">
    <property type="nucleotide sequence ID" value="NZ_FZOW01000027.1"/>
</dbReference>
<evidence type="ECO:0000313" key="14">
    <source>
        <dbReference type="EMBL" id="SNT48582.1"/>
    </source>
</evidence>
<dbReference type="EC" id="4.1.3.17" evidence="5"/>
<evidence type="ECO:0000313" key="15">
    <source>
        <dbReference type="Proteomes" id="UP000198327"/>
    </source>
</evidence>
<evidence type="ECO:0000256" key="6">
    <source>
        <dbReference type="ARBA" id="ARBA00012947"/>
    </source>
</evidence>
<comment type="cofactor">
    <cofactor evidence="13">
        <name>Mg(2+)</name>
        <dbReference type="ChEBI" id="CHEBI:18420"/>
    </cofactor>
</comment>
<dbReference type="AlphaFoldDB" id="A0A239N2A4"/>
<dbReference type="InterPro" id="IPR036704">
    <property type="entry name" value="RraA/RraA-like_sf"/>
</dbReference>
<feature type="binding site" evidence="13">
    <location>
        <position position="116"/>
    </location>
    <ligand>
        <name>Mg(2+)</name>
        <dbReference type="ChEBI" id="CHEBI:18420"/>
    </ligand>
</feature>
<dbReference type="GO" id="GO:0008948">
    <property type="term" value="F:oxaloacetate decarboxylase activity"/>
    <property type="evidence" value="ECO:0007669"/>
    <property type="project" value="UniProtKB-EC"/>
</dbReference>
<dbReference type="EC" id="4.1.1.112" evidence="6"/>
<comment type="subunit">
    <text evidence="4">Homotrimer.</text>
</comment>
<protein>
    <recommendedName>
        <fullName evidence="7">Putative 4-hydroxy-4-methyl-2-oxoglutarate aldolase</fullName>
        <ecNumber evidence="6">4.1.1.112</ecNumber>
        <ecNumber evidence="5">4.1.3.17</ecNumber>
    </recommendedName>
    <alternativeName>
        <fullName evidence="11">Oxaloacetate decarboxylase</fullName>
    </alternativeName>
    <alternativeName>
        <fullName evidence="9">Regulator of ribonuclease activity homolog</fullName>
    </alternativeName>
    <alternativeName>
        <fullName evidence="10">RraA-like protein</fullName>
    </alternativeName>
</protein>
<comment type="cofactor">
    <cofactor evidence="2">
        <name>a divalent metal cation</name>
        <dbReference type="ChEBI" id="CHEBI:60240"/>
    </cofactor>
</comment>
<evidence type="ECO:0000256" key="2">
    <source>
        <dbReference type="ARBA" id="ARBA00001968"/>
    </source>
</evidence>
<dbReference type="OrthoDB" id="943692at2"/>
<dbReference type="SUPFAM" id="SSF89562">
    <property type="entry name" value="RraA-like"/>
    <property type="match status" value="1"/>
</dbReference>
<dbReference type="InterPro" id="IPR005493">
    <property type="entry name" value="RraA/RraA-like"/>
</dbReference>
<evidence type="ECO:0000256" key="8">
    <source>
        <dbReference type="ARBA" id="ARBA00025046"/>
    </source>
</evidence>
<feature type="binding site" evidence="13">
    <location>
        <begin position="93"/>
        <end position="96"/>
    </location>
    <ligand>
        <name>substrate</name>
    </ligand>
</feature>